<dbReference type="InterPro" id="IPR004596">
    <property type="entry name" value="Cell_div_suppressor_SulA"/>
</dbReference>
<dbReference type="Pfam" id="PF03846">
    <property type="entry name" value="SulA"/>
    <property type="match status" value="1"/>
</dbReference>
<dbReference type="Proteomes" id="UP001596422">
    <property type="component" value="Unassembled WGS sequence"/>
</dbReference>
<dbReference type="PIRSF" id="PIRSF003093">
    <property type="entry name" value="SulA"/>
    <property type="match status" value="1"/>
</dbReference>
<dbReference type="RefSeq" id="WP_379912039.1">
    <property type="nucleotide sequence ID" value="NZ_JBHSWE010000001.1"/>
</dbReference>
<reference evidence="3" key="1">
    <citation type="journal article" date="2019" name="Int. J. Syst. Evol. Microbiol.">
        <title>The Global Catalogue of Microorganisms (GCM) 10K type strain sequencing project: providing services to taxonomists for standard genome sequencing and annotation.</title>
        <authorList>
            <consortium name="The Broad Institute Genomics Platform"/>
            <consortium name="The Broad Institute Genome Sequencing Center for Infectious Disease"/>
            <person name="Wu L."/>
            <person name="Ma J."/>
        </authorList>
    </citation>
    <scope>NUCLEOTIDE SEQUENCE [LARGE SCALE GENOMIC DNA]</scope>
    <source>
        <strain evidence="3">NBRC 111756</strain>
    </source>
</reference>
<gene>
    <name evidence="2" type="ORF">ACFQDL_28335</name>
</gene>
<dbReference type="EMBL" id="JBHSWE010000001">
    <property type="protein sequence ID" value="MFC6673563.1"/>
    <property type="molecule type" value="Genomic_DNA"/>
</dbReference>
<accession>A0ABW2A806</accession>
<organism evidence="2 3">
    <name type="scientific">Marinobacterium aestuariivivens</name>
    <dbReference type="NCBI Taxonomy" id="1698799"/>
    <lineage>
        <taxon>Bacteria</taxon>
        <taxon>Pseudomonadati</taxon>
        <taxon>Pseudomonadota</taxon>
        <taxon>Gammaproteobacteria</taxon>
        <taxon>Oceanospirillales</taxon>
        <taxon>Oceanospirillaceae</taxon>
        <taxon>Marinobacterium</taxon>
    </lineage>
</organism>
<evidence type="ECO:0000256" key="1">
    <source>
        <dbReference type="SAM" id="MobiDB-lite"/>
    </source>
</evidence>
<evidence type="ECO:0000313" key="2">
    <source>
        <dbReference type="EMBL" id="MFC6673563.1"/>
    </source>
</evidence>
<comment type="caution">
    <text evidence="2">The sequence shown here is derived from an EMBL/GenBank/DDBJ whole genome shotgun (WGS) entry which is preliminary data.</text>
</comment>
<dbReference type="InterPro" id="IPR027417">
    <property type="entry name" value="P-loop_NTPase"/>
</dbReference>
<protein>
    <submittedName>
        <fullName evidence="2">Cell division inhibitor SulA</fullName>
    </submittedName>
</protein>
<proteinExistence type="predicted"/>
<sequence length="153" mass="16676">MIQPTTLKRRHAASSRMTRSAGNAVSAPRTCSFDGKLTEIITHDTDIASMPMLMPLLAQLSRDDRWFAWIAPPARLPKALLTEAGIDLNKVILLHPDAEHSVLDLARRALSAGTCHAVISWPGYLSEPQLKTLEQAAQSGASHGILIRGRQHA</sequence>
<name>A0ABW2A806_9GAMM</name>
<dbReference type="SUPFAM" id="SSF52540">
    <property type="entry name" value="P-loop containing nucleoside triphosphate hydrolases"/>
    <property type="match status" value="1"/>
</dbReference>
<feature type="region of interest" description="Disordered" evidence="1">
    <location>
        <begin position="1"/>
        <end position="27"/>
    </location>
</feature>
<evidence type="ECO:0000313" key="3">
    <source>
        <dbReference type="Proteomes" id="UP001596422"/>
    </source>
</evidence>
<keyword evidence="3" id="KW-1185">Reference proteome</keyword>
<dbReference type="Gene3D" id="3.40.50.300">
    <property type="entry name" value="P-loop containing nucleotide triphosphate hydrolases"/>
    <property type="match status" value="1"/>
</dbReference>